<name>A0A167YSA0_PENCH</name>
<keyword evidence="1" id="KW-0732">Signal</keyword>
<evidence type="ECO:0000313" key="3">
    <source>
        <dbReference type="EMBL" id="KZN94461.1"/>
    </source>
</evidence>
<organism evidence="3">
    <name type="scientific">Penicillium chrysogenum</name>
    <name type="common">Penicillium notatum</name>
    <dbReference type="NCBI Taxonomy" id="5076"/>
    <lineage>
        <taxon>Eukaryota</taxon>
        <taxon>Fungi</taxon>
        <taxon>Dikarya</taxon>
        <taxon>Ascomycota</taxon>
        <taxon>Pezizomycotina</taxon>
        <taxon>Eurotiomycetes</taxon>
        <taxon>Eurotiomycetidae</taxon>
        <taxon>Eurotiales</taxon>
        <taxon>Aspergillaceae</taxon>
        <taxon>Penicillium</taxon>
        <taxon>Penicillium chrysogenum species complex</taxon>
    </lineage>
</organism>
<reference evidence="3" key="1">
    <citation type="journal article" date="2014" name="Genome Announc.">
        <title>Complete sequencing and chromosome-scale genome assembly of the industrial progenitor strain P2niaD18 from the penicillin producer Penicillium chrysogenum.</title>
        <authorList>
            <person name="Specht T."/>
            <person name="Dahlmann T.A."/>
            <person name="Zadra I."/>
            <person name="Kurnsteiner H."/>
            <person name="Kuck U."/>
        </authorList>
    </citation>
    <scope>NUCLEOTIDE SEQUENCE [LARGE SCALE GENOMIC DNA]</scope>
    <source>
        <strain evidence="3">P2niaD18</strain>
    </source>
</reference>
<dbReference type="Proteomes" id="UP000076449">
    <property type="component" value="Chromosome I"/>
</dbReference>
<feature type="signal peptide" evidence="1">
    <location>
        <begin position="1"/>
        <end position="21"/>
    </location>
</feature>
<accession>A0A167YSA0</accession>
<proteinExistence type="predicted"/>
<evidence type="ECO:0000259" key="2">
    <source>
        <dbReference type="Pfam" id="PF13472"/>
    </source>
</evidence>
<dbReference type="Pfam" id="PF03659">
    <property type="entry name" value="Glyco_hydro_71"/>
    <property type="match status" value="1"/>
</dbReference>
<dbReference type="CDD" id="cd11577">
    <property type="entry name" value="GH71"/>
    <property type="match status" value="1"/>
</dbReference>
<sequence>MNWFALLAMGVTFQVIHQANAKAVFAHFMVTNSENYTASDWQSDMGLAKDAHIDAFALNMAWEDNTNSASVEMAFAAANAKGFKLFFSFDYAGNGPWDKGVVTSMIQKYGSNSAYFQYNGRPFVSTFEGPGSADDWVTIKSETNCFFMPDWSSVGAKPAVELANGVADGLFSWSAWPWGNHTMDTYTDASYIQYLDGKPYMIAISPWFYTNLPGYNKNWLWKGDSLWFDRWQELFGLDPMPEFVQIISWNDYGESHYIGPIHDNAMAAFDIGEAPYNYVMDHPHDAWRKALPFLIDVYKLGKATMTDDIVVFWYRRNFVSACSVAGTTVNTASQLQIEFEPSSALEDRIFVMGLFQTGNSAVFVNNHDIVVWDSVPNGDLEAGVWFGSVAATTGKVRVDLLKGDATIGSAVGPEISHTCEGDFNNFNAWVGSVSGGIMSSSDTTSIDLADQACVEGKGAYDFNDLCSFTCSYGYCPVGACTCERMGVARKLPNATGTIGYPAEGKDANYQGLCSFACNYGHCPSKTCDTTKYPMPVPTVSDFLPPACVAGTGPGPVSGLCSYACTYGYCPINLCSCTKTGALVQPPAQTDGAGMAGPGYSDIFDNLCDFACSRGYCPSGICISKDGVSSANMNYHYDDSAASKCDESQKQVIELELQYAVEMAQVSALNLQQGDYLDNLFNAKDDSQFISDTTKTFKRIASLLAGSDPEFPLVLSCDRSVLTELCQQGYVAFMNNKEQRMTFCAPFFKPPDPASTLPQIWPTEDLLEDTQMDLRKASRARSAVLVHESTHTRYGMLGKPFTRDIAYGFDACWKLARGTFDRSCAQWVTKRKPPKPGKPAYRVECPVPGPDGKLVEGLCAQRLARNNAENYQLLAAGVYFTAKTGRTIPLPALPVAKRATECVADNDYLQWDDVDDDVPAVTGQVHFGDSFAAGMGTGSTSRDKCRVGSNNFGKLLHDSFTEGFDYQNLACSGDTVAGLYDKLHGWQNPTTDSLATMTIGGNDLGFSNIVKHCILRYYNAVIGWDAAWCSHYISTAKSLMADTGADGLQYKFTSIYLRIIGWTQSNPDFNLYIAGYPRFFNPDTTECNTVSFRYWGWDKVDHSDVWLTTSLRNEMNDLVASLNNVIQAAVSDANKLVGRNVTHFVDVDPRFEGRRWCESGVAEPDSSHKSTSFFLSGWPDITEGDTIQASADDSNDLSTLQASGSLPLPDGNTCNTTLGIDPDPVAVYWCDLASAIASDPDGDLAQHVAVANTALASGDFTTQDISWILPTRQIKTFHPRSSGMALYRDAILAVKQEVEYGY</sequence>
<dbReference type="Gene3D" id="3.20.20.80">
    <property type="entry name" value="Glycosidases"/>
    <property type="match status" value="1"/>
</dbReference>
<dbReference type="PANTHER" id="PTHR37981">
    <property type="entry name" value="LIPASE 2"/>
    <property type="match status" value="1"/>
</dbReference>
<dbReference type="GO" id="GO:0006629">
    <property type="term" value="P:lipid metabolic process"/>
    <property type="evidence" value="ECO:0007669"/>
    <property type="project" value="TreeGrafter"/>
</dbReference>
<dbReference type="Pfam" id="PF13472">
    <property type="entry name" value="Lipase_GDSL_2"/>
    <property type="match status" value="1"/>
</dbReference>
<evidence type="ECO:0000256" key="1">
    <source>
        <dbReference type="SAM" id="SignalP"/>
    </source>
</evidence>
<feature type="chain" id="PRO_5007894800" evidence="1">
    <location>
        <begin position="22"/>
        <end position="1301"/>
    </location>
</feature>
<dbReference type="InterPro" id="IPR005197">
    <property type="entry name" value="Glyco_hydro_71"/>
</dbReference>
<dbReference type="InterPro" id="IPR013830">
    <property type="entry name" value="SGNH_hydro"/>
</dbReference>
<feature type="domain" description="SGNH hydrolase-type esterase" evidence="2">
    <location>
        <begin position="926"/>
        <end position="1015"/>
    </location>
</feature>
<protein>
    <submittedName>
        <fullName evidence="3">Mutanase</fullName>
    </submittedName>
</protein>
<dbReference type="InterPro" id="IPR036514">
    <property type="entry name" value="SGNH_hydro_sf"/>
</dbReference>
<dbReference type="InterPro" id="IPR037460">
    <property type="entry name" value="SEST-like"/>
</dbReference>
<dbReference type="InterPro" id="IPR024079">
    <property type="entry name" value="MetalloPept_cat_dom_sf"/>
</dbReference>
<dbReference type="GO" id="GO:0008237">
    <property type="term" value="F:metallopeptidase activity"/>
    <property type="evidence" value="ECO:0007669"/>
    <property type="project" value="InterPro"/>
</dbReference>
<dbReference type="SUPFAM" id="SSF55486">
    <property type="entry name" value="Metalloproteases ('zincins'), catalytic domain"/>
    <property type="match status" value="1"/>
</dbReference>
<dbReference type="SUPFAM" id="SSF52266">
    <property type="entry name" value="SGNH hydrolase"/>
    <property type="match status" value="1"/>
</dbReference>
<dbReference type="CDD" id="cd01823">
    <property type="entry name" value="SEST_like"/>
    <property type="match status" value="1"/>
</dbReference>
<dbReference type="Gene3D" id="3.40.390.10">
    <property type="entry name" value="Collagenase (Catalytic Domain)"/>
    <property type="match status" value="1"/>
</dbReference>
<dbReference type="EMBL" id="CM002798">
    <property type="protein sequence ID" value="KZN94461.1"/>
    <property type="molecule type" value="Genomic_DNA"/>
</dbReference>
<dbReference type="GO" id="GO:0016788">
    <property type="term" value="F:hydrolase activity, acting on ester bonds"/>
    <property type="evidence" value="ECO:0007669"/>
    <property type="project" value="InterPro"/>
</dbReference>
<dbReference type="GO" id="GO:0051118">
    <property type="term" value="F:glucan endo-1,3-alpha-glucosidase activity"/>
    <property type="evidence" value="ECO:0007669"/>
    <property type="project" value="InterPro"/>
</dbReference>
<dbReference type="Gene3D" id="3.40.50.1110">
    <property type="entry name" value="SGNH hydrolase"/>
    <property type="match status" value="1"/>
</dbReference>
<dbReference type="PANTHER" id="PTHR37981:SF1">
    <property type="entry name" value="SGNH HYDROLASE-TYPE ESTERASE DOMAIN-CONTAINING PROTEIN"/>
    <property type="match status" value="1"/>
</dbReference>
<gene>
    <name evidence="3" type="ORF">EN45_046580</name>
</gene>